<protein>
    <recommendedName>
        <fullName evidence="2">F-box domain-containing protein</fullName>
    </recommendedName>
</protein>
<dbReference type="EMBL" id="CAWUON010000149">
    <property type="protein sequence ID" value="CAK7274589.1"/>
    <property type="molecule type" value="Genomic_DNA"/>
</dbReference>
<comment type="caution">
    <text evidence="3">The sequence shown here is derived from an EMBL/GenBank/DDBJ whole genome shotgun (WGS) entry which is preliminary data.</text>
</comment>
<proteinExistence type="predicted"/>
<accession>A0ABP0E399</accession>
<reference evidence="3 4" key="1">
    <citation type="submission" date="2024-01" db="EMBL/GenBank/DDBJ databases">
        <authorList>
            <person name="Allen C."/>
            <person name="Tagirdzhanova G."/>
        </authorList>
    </citation>
    <scope>NUCLEOTIDE SEQUENCE [LARGE SCALE GENOMIC DNA]</scope>
    <source>
        <strain evidence="3 4">CBS 119000</strain>
    </source>
</reference>
<keyword evidence="4" id="KW-1185">Reference proteome</keyword>
<evidence type="ECO:0000313" key="4">
    <source>
        <dbReference type="Proteomes" id="UP001642502"/>
    </source>
</evidence>
<dbReference type="SUPFAM" id="SSF81383">
    <property type="entry name" value="F-box domain"/>
    <property type="match status" value="1"/>
</dbReference>
<feature type="region of interest" description="Disordered" evidence="1">
    <location>
        <begin position="493"/>
        <end position="530"/>
    </location>
</feature>
<gene>
    <name evidence="3" type="ORF">SEPCBS119000_006251</name>
</gene>
<dbReference type="SMART" id="SM00256">
    <property type="entry name" value="FBOX"/>
    <property type="match status" value="1"/>
</dbReference>
<dbReference type="CDD" id="cd09917">
    <property type="entry name" value="F-box_SF"/>
    <property type="match status" value="1"/>
</dbReference>
<evidence type="ECO:0000256" key="1">
    <source>
        <dbReference type="SAM" id="MobiDB-lite"/>
    </source>
</evidence>
<feature type="domain" description="F-box" evidence="2">
    <location>
        <begin position="14"/>
        <end position="63"/>
    </location>
</feature>
<dbReference type="Proteomes" id="UP001642502">
    <property type="component" value="Unassembled WGS sequence"/>
</dbReference>
<organism evidence="3 4">
    <name type="scientific">Sporothrix epigloea</name>
    <dbReference type="NCBI Taxonomy" id="1892477"/>
    <lineage>
        <taxon>Eukaryota</taxon>
        <taxon>Fungi</taxon>
        <taxon>Dikarya</taxon>
        <taxon>Ascomycota</taxon>
        <taxon>Pezizomycotina</taxon>
        <taxon>Sordariomycetes</taxon>
        <taxon>Sordariomycetidae</taxon>
        <taxon>Ophiostomatales</taxon>
        <taxon>Ophiostomataceae</taxon>
        <taxon>Sporothrix</taxon>
    </lineage>
</organism>
<dbReference type="Gene3D" id="1.20.1280.50">
    <property type="match status" value="1"/>
</dbReference>
<dbReference type="Pfam" id="PF12937">
    <property type="entry name" value="F-box-like"/>
    <property type="match status" value="1"/>
</dbReference>
<evidence type="ECO:0000313" key="3">
    <source>
        <dbReference type="EMBL" id="CAK7274589.1"/>
    </source>
</evidence>
<feature type="compositionally biased region" description="Basic and acidic residues" evidence="1">
    <location>
        <begin position="510"/>
        <end position="522"/>
    </location>
</feature>
<dbReference type="InterPro" id="IPR001810">
    <property type="entry name" value="F-box_dom"/>
</dbReference>
<evidence type="ECO:0000259" key="2">
    <source>
        <dbReference type="PROSITE" id="PS50181"/>
    </source>
</evidence>
<name>A0ABP0E399_9PEZI</name>
<dbReference type="PROSITE" id="PS50181">
    <property type="entry name" value="FBOX"/>
    <property type="match status" value="1"/>
</dbReference>
<sequence length="530" mass="60103">MAVVHADQSLAPGQDCLSRLPVELLLRVTRHLKTTDLCAVRQCSRTLESALHHFFLQEFFQRKQFMLTEYSLQTLLDMARHPVISQTLRRVSIGLEEYCVVNQEYPEDEQQAAFLIRAVVEQHAIMTNGRAMRLLAAAFSLLPNLETVQLRDYDSPTRFRDGPHEAWQSYGVQRSRSQLGENARLVFRKTFCPHFSTRAFVIMMTALAQANVRPPKLEVLIKTRLNGLGCAAFDLIPAPRLSLPGGGAAGKDDGEDDVYVVDVLAGLRRLHLKLQFNLDFYGTDNHVAFNAPYDGESKRQVTAERLPLNAWLAHCPNVEWFRLNLEELADDYNNIFLSQLGLALPAHYPLPPGSAASRDITLPFASHLRRFDLGMASCYGDVLLQLLRRMPTLEHLSLWRFSMLMKASSPHGTWEHFLKALAKDPLCKQLKKMVLSQLRTVTFHYTYSSMQRTHIVSLNRQSSIEYTAEVGVSMASWLQKVSIRYKVDPWHASSGAESDGNAQNDDDGDVHEFESDDGHQVSEEDEDYWG</sequence>
<dbReference type="InterPro" id="IPR036047">
    <property type="entry name" value="F-box-like_dom_sf"/>
</dbReference>